<keyword evidence="1" id="KW-0805">Transcription regulation</keyword>
<dbReference type="InterPro" id="IPR014757">
    <property type="entry name" value="Tscrpt_reg_IclR_C"/>
</dbReference>
<dbReference type="EMBL" id="LRVM01000004">
    <property type="protein sequence ID" value="KXL52977.1"/>
    <property type="molecule type" value="Genomic_DNA"/>
</dbReference>
<dbReference type="GO" id="GO:0003677">
    <property type="term" value="F:DNA binding"/>
    <property type="evidence" value="ECO:0007669"/>
    <property type="project" value="UniProtKB-KW"/>
</dbReference>
<proteinExistence type="predicted"/>
<evidence type="ECO:0000256" key="3">
    <source>
        <dbReference type="ARBA" id="ARBA00023163"/>
    </source>
</evidence>
<name>A0A136WEU0_9FIRM</name>
<dbReference type="AlphaFoldDB" id="A0A136WEU0"/>
<dbReference type="OrthoDB" id="9791752at2"/>
<organism evidence="6 7">
    <name type="scientific">Anaerotignum neopropionicum</name>
    <dbReference type="NCBI Taxonomy" id="36847"/>
    <lineage>
        <taxon>Bacteria</taxon>
        <taxon>Bacillati</taxon>
        <taxon>Bacillota</taxon>
        <taxon>Clostridia</taxon>
        <taxon>Lachnospirales</taxon>
        <taxon>Anaerotignaceae</taxon>
        <taxon>Anaerotignum</taxon>
    </lineage>
</organism>
<dbReference type="PROSITE" id="PS51078">
    <property type="entry name" value="ICLR_ED"/>
    <property type="match status" value="1"/>
</dbReference>
<dbReference type="Gene3D" id="1.10.10.10">
    <property type="entry name" value="Winged helix-like DNA-binding domain superfamily/Winged helix DNA-binding domain"/>
    <property type="match status" value="1"/>
</dbReference>
<reference evidence="6 7" key="1">
    <citation type="submission" date="2016-01" db="EMBL/GenBank/DDBJ databases">
        <title>Genome sequence of Clostridium neopropionicum X4, DSM-3847.</title>
        <authorList>
            <person name="Poehlein A."/>
            <person name="Beck M.H."/>
            <person name="Bengelsdorf F.R."/>
            <person name="Daniel R."/>
            <person name="Duerre P."/>
        </authorList>
    </citation>
    <scope>NUCLEOTIDE SEQUENCE [LARGE SCALE GENOMIC DNA]</scope>
    <source>
        <strain evidence="6 7">DSM-3847</strain>
    </source>
</reference>
<gene>
    <name evidence="6" type="primary">kdgR</name>
    <name evidence="6" type="ORF">CLNEO_15190</name>
</gene>
<dbReference type="GO" id="GO:0045892">
    <property type="term" value="P:negative regulation of DNA-templated transcription"/>
    <property type="evidence" value="ECO:0007669"/>
    <property type="project" value="TreeGrafter"/>
</dbReference>
<accession>A0A136WEU0</accession>
<evidence type="ECO:0000313" key="6">
    <source>
        <dbReference type="EMBL" id="KXL52977.1"/>
    </source>
</evidence>
<keyword evidence="2" id="KW-0238">DNA-binding</keyword>
<dbReference type="Pfam" id="PF09339">
    <property type="entry name" value="HTH_IclR"/>
    <property type="match status" value="1"/>
</dbReference>
<dbReference type="SMART" id="SM00346">
    <property type="entry name" value="HTH_ICLR"/>
    <property type="match status" value="1"/>
</dbReference>
<dbReference type="STRING" id="36847.CLNEO_15190"/>
<dbReference type="InterPro" id="IPR005471">
    <property type="entry name" value="Tscrpt_reg_IclR_N"/>
</dbReference>
<comment type="caution">
    <text evidence="6">The sequence shown here is derived from an EMBL/GenBank/DDBJ whole genome shotgun (WGS) entry which is preliminary data.</text>
</comment>
<dbReference type="SUPFAM" id="SSF46785">
    <property type="entry name" value="Winged helix' DNA-binding domain"/>
    <property type="match status" value="1"/>
</dbReference>
<evidence type="ECO:0000313" key="7">
    <source>
        <dbReference type="Proteomes" id="UP000070539"/>
    </source>
</evidence>
<evidence type="ECO:0000259" key="4">
    <source>
        <dbReference type="PROSITE" id="PS51077"/>
    </source>
</evidence>
<dbReference type="RefSeq" id="WP_066086896.1">
    <property type="nucleotide sequence ID" value="NZ_LRVM01000004.1"/>
</dbReference>
<dbReference type="Pfam" id="PF01614">
    <property type="entry name" value="IclR_C"/>
    <property type="match status" value="1"/>
</dbReference>
<dbReference type="PANTHER" id="PTHR30136">
    <property type="entry name" value="HELIX-TURN-HELIX TRANSCRIPTIONAL REGULATOR, ICLR FAMILY"/>
    <property type="match status" value="1"/>
</dbReference>
<dbReference type="InterPro" id="IPR050707">
    <property type="entry name" value="HTH_MetabolicPath_Reg"/>
</dbReference>
<sequence length="262" mass="30044">MLINNYKPKYPVQTLEKSIDILLCLKESVSPEGMSIAEINEKLDLGKSVIHRILDTLYAYRFVEKTSEGYRLGWGLYDIAQMIPENHYLSETSYKKIMERLCSHFKETVNLGVYSNGEVVIICKIEPDRRLRSSVSVGEREPLYATALGKQFLASLTKEEVKTYFESFQLEKLTERTIVNLEEMYVELRKVKTQGYAFDDEEFCDGLICTAAPVYDFQGKIAAAMSISVPKGRYTEEKKEEIIKELKEAAMELSDFLGYQGI</sequence>
<dbReference type="GO" id="GO:0003700">
    <property type="term" value="F:DNA-binding transcription factor activity"/>
    <property type="evidence" value="ECO:0007669"/>
    <property type="project" value="TreeGrafter"/>
</dbReference>
<feature type="domain" description="HTH iclR-type" evidence="4">
    <location>
        <begin position="12"/>
        <end position="74"/>
    </location>
</feature>
<keyword evidence="3" id="KW-0804">Transcription</keyword>
<dbReference type="InterPro" id="IPR036388">
    <property type="entry name" value="WH-like_DNA-bd_sf"/>
</dbReference>
<dbReference type="Gene3D" id="3.30.450.40">
    <property type="match status" value="1"/>
</dbReference>
<evidence type="ECO:0000259" key="5">
    <source>
        <dbReference type="PROSITE" id="PS51078"/>
    </source>
</evidence>
<evidence type="ECO:0000256" key="2">
    <source>
        <dbReference type="ARBA" id="ARBA00023125"/>
    </source>
</evidence>
<dbReference type="PANTHER" id="PTHR30136:SF35">
    <property type="entry name" value="HTH-TYPE TRANSCRIPTIONAL REGULATOR RV1719"/>
    <property type="match status" value="1"/>
</dbReference>
<protein>
    <submittedName>
        <fullName evidence="6">Transcriptional regulator KdgR</fullName>
    </submittedName>
</protein>
<dbReference type="Proteomes" id="UP000070539">
    <property type="component" value="Unassembled WGS sequence"/>
</dbReference>
<dbReference type="PROSITE" id="PS51077">
    <property type="entry name" value="HTH_ICLR"/>
    <property type="match status" value="1"/>
</dbReference>
<dbReference type="SUPFAM" id="SSF55781">
    <property type="entry name" value="GAF domain-like"/>
    <property type="match status" value="1"/>
</dbReference>
<feature type="domain" description="IclR-ED" evidence="5">
    <location>
        <begin position="75"/>
        <end position="259"/>
    </location>
</feature>
<keyword evidence="7" id="KW-1185">Reference proteome</keyword>
<evidence type="ECO:0000256" key="1">
    <source>
        <dbReference type="ARBA" id="ARBA00023015"/>
    </source>
</evidence>
<dbReference type="InterPro" id="IPR029016">
    <property type="entry name" value="GAF-like_dom_sf"/>
</dbReference>
<dbReference type="InterPro" id="IPR036390">
    <property type="entry name" value="WH_DNA-bd_sf"/>
</dbReference>